<feature type="compositionally biased region" description="Low complexity" evidence="1">
    <location>
        <begin position="47"/>
        <end position="59"/>
    </location>
</feature>
<keyword evidence="3" id="KW-1185">Reference proteome</keyword>
<accession>A0A544TSA7</accession>
<dbReference type="EMBL" id="VDGI01000006">
    <property type="protein sequence ID" value="TQR20329.1"/>
    <property type="molecule type" value="Genomic_DNA"/>
</dbReference>
<feature type="compositionally biased region" description="Basic and acidic residues" evidence="1">
    <location>
        <begin position="1"/>
        <end position="16"/>
    </location>
</feature>
<dbReference type="Proteomes" id="UP000316626">
    <property type="component" value="Unassembled WGS sequence"/>
</dbReference>
<proteinExistence type="predicted"/>
<evidence type="ECO:0000313" key="2">
    <source>
        <dbReference type="EMBL" id="TQR20329.1"/>
    </source>
</evidence>
<name>A0A544TSA7_9BACI</name>
<evidence type="ECO:0000313" key="3">
    <source>
        <dbReference type="Proteomes" id="UP000316626"/>
    </source>
</evidence>
<comment type="caution">
    <text evidence="2">The sequence shown here is derived from an EMBL/GenBank/DDBJ whole genome shotgun (WGS) entry which is preliminary data.</text>
</comment>
<dbReference type="RefSeq" id="WP_142642025.1">
    <property type="nucleotide sequence ID" value="NZ_VDGI01000006.1"/>
</dbReference>
<sequence>MPRDKNPRKSLDREEYGFGYDVSPDDLDVVGQNNKAKQKNDNENKAKPSNKNNPSKLNI</sequence>
<reference evidence="2 3" key="1">
    <citation type="submission" date="2019-06" db="EMBL/GenBank/DDBJ databases">
        <title>Psychrobacillus vulpis sp. nov., a new species isolated from feces of a red fox that inhabits in The Tablas de Daimiel Natural Park, Albacete, Spain.</title>
        <authorList>
            <person name="Rodriguez M."/>
            <person name="Reina J.C."/>
            <person name="Bejar V."/>
            <person name="Llamas I."/>
        </authorList>
    </citation>
    <scope>NUCLEOTIDE SEQUENCE [LARGE SCALE GENOMIC DNA]</scope>
    <source>
        <strain evidence="2 3">Z8</strain>
    </source>
</reference>
<dbReference type="AlphaFoldDB" id="A0A544TSA7"/>
<dbReference type="OrthoDB" id="2440478at2"/>
<feature type="region of interest" description="Disordered" evidence="1">
    <location>
        <begin position="1"/>
        <end position="59"/>
    </location>
</feature>
<organism evidence="2 3">
    <name type="scientific">Psychrobacillus vulpis</name>
    <dbReference type="NCBI Taxonomy" id="2325572"/>
    <lineage>
        <taxon>Bacteria</taxon>
        <taxon>Bacillati</taxon>
        <taxon>Bacillota</taxon>
        <taxon>Bacilli</taxon>
        <taxon>Bacillales</taxon>
        <taxon>Bacillaceae</taxon>
        <taxon>Psychrobacillus</taxon>
    </lineage>
</organism>
<protein>
    <submittedName>
        <fullName evidence="2">Uncharacterized protein</fullName>
    </submittedName>
</protein>
<evidence type="ECO:0000256" key="1">
    <source>
        <dbReference type="SAM" id="MobiDB-lite"/>
    </source>
</evidence>
<gene>
    <name evidence="2" type="ORF">FG384_07755</name>
</gene>